<gene>
    <name evidence="7" type="primary">htrB</name>
    <name evidence="7" type="ORF">OTERR_02920</name>
</gene>
<keyword evidence="3" id="KW-0997">Cell inner membrane</keyword>
<dbReference type="Pfam" id="PF03279">
    <property type="entry name" value="Lip_A_acyltrans"/>
    <property type="match status" value="1"/>
</dbReference>
<sequence length="292" mass="33854">MSKFFTYLALGLLWLLHWLPLPAFVAIGRGLGWLLFWLAAPRRKVVRINLKLCFPHLSEAERERLAKDHFAMVARSFLERSILWFAPEARIRRLVRFKNQERFDALVGQPVILLAPHFVGLDWGGARIAMSYDCASMYAHQKNPILDKWLLHGRTRFGDQQLLSRQDGVRGIARALKAHRPFYYLPDMDYGPRDSIFVPFFGVQTATISGLPRLATLGRATVLPVVTRALPNGAGYEVEFGEPWTDYPTDDLEADTRRMNAEIERWVLTMPEQYYWVHKRFKTRPPGEPRIY</sequence>
<dbReference type="AlphaFoldDB" id="A0A5C1E661"/>
<name>A0A5C1E661_9RHOO</name>
<evidence type="ECO:0000256" key="6">
    <source>
        <dbReference type="ARBA" id="ARBA00023315"/>
    </source>
</evidence>
<evidence type="ECO:0000313" key="8">
    <source>
        <dbReference type="Proteomes" id="UP000323671"/>
    </source>
</evidence>
<dbReference type="GO" id="GO:0005886">
    <property type="term" value="C:plasma membrane"/>
    <property type="evidence" value="ECO:0007669"/>
    <property type="project" value="UniProtKB-SubCell"/>
</dbReference>
<evidence type="ECO:0000313" key="7">
    <source>
        <dbReference type="EMBL" id="QEL63768.1"/>
    </source>
</evidence>
<evidence type="ECO:0000256" key="5">
    <source>
        <dbReference type="ARBA" id="ARBA00023136"/>
    </source>
</evidence>
<dbReference type="Proteomes" id="UP000323671">
    <property type="component" value="Chromosome"/>
</dbReference>
<dbReference type="PANTHER" id="PTHR30606:SF9">
    <property type="entry name" value="LIPID A BIOSYNTHESIS LAUROYLTRANSFERASE"/>
    <property type="match status" value="1"/>
</dbReference>
<dbReference type="RefSeq" id="WP_054619633.1">
    <property type="nucleotide sequence ID" value="NZ_CP022579.1"/>
</dbReference>
<dbReference type="InterPro" id="IPR004960">
    <property type="entry name" value="LipA_acyltrans"/>
</dbReference>
<keyword evidence="2" id="KW-1003">Cell membrane</keyword>
<keyword evidence="6 7" id="KW-0012">Acyltransferase</keyword>
<evidence type="ECO:0000256" key="4">
    <source>
        <dbReference type="ARBA" id="ARBA00022679"/>
    </source>
</evidence>
<reference evidence="7 8" key="1">
    <citation type="submission" date="2017-07" db="EMBL/GenBank/DDBJ databases">
        <title>Complete genome sequence of Oryzomicrobium terrae TPP412.</title>
        <authorList>
            <person name="Chiu L.-W."/>
            <person name="Lo K.-J."/>
            <person name="Tsai Y.-M."/>
            <person name="Lin S.-S."/>
            <person name="Kuo C.-H."/>
            <person name="Liu C.-T."/>
        </authorList>
    </citation>
    <scope>NUCLEOTIDE SEQUENCE [LARGE SCALE GENOMIC DNA]</scope>
    <source>
        <strain evidence="7 8">TPP412</strain>
    </source>
</reference>
<dbReference type="EMBL" id="CP022579">
    <property type="protein sequence ID" value="QEL63768.1"/>
    <property type="molecule type" value="Genomic_DNA"/>
</dbReference>
<proteinExistence type="predicted"/>
<keyword evidence="5" id="KW-0472">Membrane</keyword>
<dbReference type="PIRSF" id="PIRSF026649">
    <property type="entry name" value="MsbB"/>
    <property type="match status" value="1"/>
</dbReference>
<dbReference type="GO" id="GO:0016746">
    <property type="term" value="F:acyltransferase activity"/>
    <property type="evidence" value="ECO:0007669"/>
    <property type="project" value="UniProtKB-KW"/>
</dbReference>
<dbReference type="PANTHER" id="PTHR30606">
    <property type="entry name" value="LIPID A BIOSYNTHESIS LAUROYL ACYLTRANSFERASE"/>
    <property type="match status" value="1"/>
</dbReference>
<protein>
    <submittedName>
        <fullName evidence="7">Lipid A biosynthesis lauroyl acyltransferase</fullName>
    </submittedName>
</protein>
<accession>A0A5C1E661</accession>
<keyword evidence="4 7" id="KW-0808">Transferase</keyword>
<keyword evidence="8" id="KW-1185">Reference proteome</keyword>
<organism evidence="7 8">
    <name type="scientific">Oryzomicrobium terrae</name>
    <dbReference type="NCBI Taxonomy" id="1735038"/>
    <lineage>
        <taxon>Bacteria</taxon>
        <taxon>Pseudomonadati</taxon>
        <taxon>Pseudomonadota</taxon>
        <taxon>Betaproteobacteria</taxon>
        <taxon>Rhodocyclales</taxon>
        <taxon>Rhodocyclaceae</taxon>
        <taxon>Oryzomicrobium</taxon>
    </lineage>
</organism>
<evidence type="ECO:0000256" key="1">
    <source>
        <dbReference type="ARBA" id="ARBA00004533"/>
    </source>
</evidence>
<dbReference type="GO" id="GO:0009247">
    <property type="term" value="P:glycolipid biosynthetic process"/>
    <property type="evidence" value="ECO:0007669"/>
    <property type="project" value="UniProtKB-ARBA"/>
</dbReference>
<comment type="subcellular location">
    <subcellularLocation>
        <location evidence="1">Cell inner membrane</location>
    </subcellularLocation>
</comment>
<dbReference type="CDD" id="cd07984">
    <property type="entry name" value="LPLAT_LABLAT-like"/>
    <property type="match status" value="1"/>
</dbReference>
<evidence type="ECO:0000256" key="2">
    <source>
        <dbReference type="ARBA" id="ARBA00022475"/>
    </source>
</evidence>
<evidence type="ECO:0000256" key="3">
    <source>
        <dbReference type="ARBA" id="ARBA00022519"/>
    </source>
</evidence>
<dbReference type="KEGG" id="otr:OTERR_02920"/>